<comment type="caution">
    <text evidence="1">The sequence shown here is derived from an EMBL/GenBank/DDBJ whole genome shotgun (WGS) entry which is preliminary data.</text>
</comment>
<dbReference type="EMBL" id="QVQA01000012">
    <property type="protein sequence ID" value="KAF5101387.1"/>
    <property type="molecule type" value="Genomic_DNA"/>
</dbReference>
<keyword evidence="2" id="KW-1185">Reference proteome</keyword>
<evidence type="ECO:0000313" key="1">
    <source>
        <dbReference type="EMBL" id="KAF5101387.1"/>
    </source>
</evidence>
<name>A0ACB6V8E9_9ASCO</name>
<evidence type="ECO:0000313" key="2">
    <source>
        <dbReference type="Proteomes" id="UP000744676"/>
    </source>
</evidence>
<proteinExistence type="predicted"/>
<reference evidence="1 2" key="1">
    <citation type="journal article" date="2020" name="Front. Microbiol.">
        <title>Phenotypic and Genetic Characterization of the Cheese Ripening Yeast Geotrichum candidum.</title>
        <authorList>
            <person name="Perkins V."/>
            <person name="Vignola S."/>
            <person name="Lessard M.H."/>
            <person name="Plante P.L."/>
            <person name="Corbeil J."/>
            <person name="Dugat-Bony E."/>
            <person name="Frenette M."/>
            <person name="Labrie S."/>
        </authorList>
    </citation>
    <scope>NUCLEOTIDE SEQUENCE [LARGE SCALE GENOMIC DNA]</scope>
    <source>
        <strain evidence="1 2">LMA-1147</strain>
    </source>
</reference>
<sequence>MQLLLLSFLLAIASAIPLTLKVPANDRQCLYTDVDQPESKVGFYFAVQAGGAFDIDVAILSPAGKVLYNEPKEKQGEFSFAASEVGEYQFCFSNDMSTFAEKSIEFEVIVDSSSLKAELPINAGEKETNKVESSILSIESRASNLLRTLQYYKTRNNRNESTVKSTESRIFWFSIFELLLMVGMAGLHVIIVQLFFTGYLPFSMSLSKPDAYLQAYLGQLQSNPIRTKSITSATLNALSEVIASIASGEKDPKTNSYISSRVPLMSLYGFFISAPLSHYLVMALQRAFKGRTGPVAKLLQILASNLLVTPIQNTVFLITMSILAGARTFNQVYSSWKAAFLVVQKSSWVTSPLVLAFAQNFVPEHAWVPFFSVFAFFLITYNNIQVKKKRQQALQKAKEEADAVAKEEDKKEK</sequence>
<protein>
    <submittedName>
        <fullName evidence="1">Uncharacterized protein</fullName>
    </submittedName>
</protein>
<dbReference type="Proteomes" id="UP000744676">
    <property type="component" value="Unassembled WGS sequence"/>
</dbReference>
<accession>A0ACB6V8E9</accession>
<organism evidence="1 2">
    <name type="scientific">Geotrichum galactomycetum</name>
    <dbReference type="NCBI Taxonomy" id="27317"/>
    <lineage>
        <taxon>Eukaryota</taxon>
        <taxon>Fungi</taxon>
        <taxon>Dikarya</taxon>
        <taxon>Ascomycota</taxon>
        <taxon>Saccharomycotina</taxon>
        <taxon>Dipodascomycetes</taxon>
        <taxon>Dipodascales</taxon>
        <taxon>Dipodascaceae</taxon>
        <taxon>Geotrichum</taxon>
    </lineage>
</organism>
<gene>
    <name evidence="1" type="ORF">D0Z00_000866</name>
</gene>